<proteinExistence type="predicted"/>
<feature type="transmembrane region" description="Helical" evidence="1">
    <location>
        <begin position="60"/>
        <end position="81"/>
    </location>
</feature>
<organism evidence="2 3">
    <name type="scientific">Prorocentrum cordatum</name>
    <dbReference type="NCBI Taxonomy" id="2364126"/>
    <lineage>
        <taxon>Eukaryota</taxon>
        <taxon>Sar</taxon>
        <taxon>Alveolata</taxon>
        <taxon>Dinophyceae</taxon>
        <taxon>Prorocentrales</taxon>
        <taxon>Prorocentraceae</taxon>
        <taxon>Prorocentrum</taxon>
    </lineage>
</organism>
<sequence length="137" mass="14953">MDSSLAEDLMTLGVVSGNQYLPGIAAACALAVPCYHTQAEDASGSFLMVYSTSESCEARLLHVALRAPVLALVIAVGPVLWARLLQRRRGEGQDQFLRFLTASYLSVRGGRPIASRRTLSSRVLWLWRQSRTARGCS</sequence>
<dbReference type="Proteomes" id="UP001189429">
    <property type="component" value="Unassembled WGS sequence"/>
</dbReference>
<evidence type="ECO:0000256" key="1">
    <source>
        <dbReference type="SAM" id="Phobius"/>
    </source>
</evidence>
<comment type="caution">
    <text evidence="2">The sequence shown here is derived from an EMBL/GenBank/DDBJ whole genome shotgun (WGS) entry which is preliminary data.</text>
</comment>
<keyword evidence="1" id="KW-1133">Transmembrane helix</keyword>
<name>A0ABN9WIW7_9DINO</name>
<protein>
    <submittedName>
        <fullName evidence="2">Uncharacterized protein</fullName>
    </submittedName>
</protein>
<accession>A0ABN9WIW7</accession>
<reference evidence="2" key="1">
    <citation type="submission" date="2023-10" db="EMBL/GenBank/DDBJ databases">
        <authorList>
            <person name="Chen Y."/>
            <person name="Shah S."/>
            <person name="Dougan E. K."/>
            <person name="Thang M."/>
            <person name="Chan C."/>
        </authorList>
    </citation>
    <scope>NUCLEOTIDE SEQUENCE [LARGE SCALE GENOMIC DNA]</scope>
</reference>
<evidence type="ECO:0000313" key="3">
    <source>
        <dbReference type="Proteomes" id="UP001189429"/>
    </source>
</evidence>
<dbReference type="EMBL" id="CAUYUJ010018805">
    <property type="protein sequence ID" value="CAK0886451.1"/>
    <property type="molecule type" value="Genomic_DNA"/>
</dbReference>
<gene>
    <name evidence="2" type="ORF">PCOR1329_LOCUS67793</name>
</gene>
<evidence type="ECO:0000313" key="2">
    <source>
        <dbReference type="EMBL" id="CAK0886451.1"/>
    </source>
</evidence>
<keyword evidence="3" id="KW-1185">Reference proteome</keyword>
<keyword evidence="1" id="KW-0812">Transmembrane</keyword>
<keyword evidence="1" id="KW-0472">Membrane</keyword>